<dbReference type="InterPro" id="IPR013096">
    <property type="entry name" value="Cupin_2"/>
</dbReference>
<gene>
    <name evidence="2" type="ORF">GBZ48_34210</name>
</gene>
<dbReference type="InterPro" id="IPR011051">
    <property type="entry name" value="RmlC_Cupin_sf"/>
</dbReference>
<organism evidence="2 3">
    <name type="scientific">Azospirillum melinis</name>
    <dbReference type="NCBI Taxonomy" id="328839"/>
    <lineage>
        <taxon>Bacteria</taxon>
        <taxon>Pseudomonadati</taxon>
        <taxon>Pseudomonadota</taxon>
        <taxon>Alphaproteobacteria</taxon>
        <taxon>Rhodospirillales</taxon>
        <taxon>Azospirillaceae</taxon>
        <taxon>Azospirillum</taxon>
    </lineage>
</organism>
<evidence type="ECO:0000313" key="3">
    <source>
        <dbReference type="Proteomes" id="UP000605086"/>
    </source>
</evidence>
<comment type="caution">
    <text evidence="2">The sequence shown here is derived from an EMBL/GenBank/DDBJ whole genome shotgun (WGS) entry which is preliminary data.</text>
</comment>
<sequence length="98" mass="10641">MMNLIAETTALPQAWRSRIIGKIAGANLKIIRMDEAGIPLESHAEFDEALFVLEGNMTLDVEGELIDMAAGDFFVVPAGKSHRVLEGSRGVLFLVDAE</sequence>
<dbReference type="Proteomes" id="UP000605086">
    <property type="component" value="Unassembled WGS sequence"/>
</dbReference>
<evidence type="ECO:0000313" key="2">
    <source>
        <dbReference type="EMBL" id="NUB04265.1"/>
    </source>
</evidence>
<dbReference type="EMBL" id="WHOS01000097">
    <property type="protein sequence ID" value="NUB04265.1"/>
    <property type="molecule type" value="Genomic_DNA"/>
</dbReference>
<dbReference type="Pfam" id="PF07883">
    <property type="entry name" value="Cupin_2"/>
    <property type="match status" value="1"/>
</dbReference>
<dbReference type="RefSeq" id="WP_174475109.1">
    <property type="nucleotide sequence ID" value="NZ_JAGINN010000001.1"/>
</dbReference>
<feature type="domain" description="Cupin type-2" evidence="1">
    <location>
        <begin position="37"/>
        <end position="84"/>
    </location>
</feature>
<reference evidence="2 3" key="1">
    <citation type="submission" date="2019-10" db="EMBL/GenBank/DDBJ databases">
        <title>Genome sequence of Azospirillum melinis.</title>
        <authorList>
            <person name="Ambrosini A."/>
            <person name="Sant'Anna F.H."/>
            <person name="Cassan F.D."/>
            <person name="Souza E.M."/>
            <person name="Passaglia L.M.P."/>
        </authorList>
    </citation>
    <scope>NUCLEOTIDE SEQUENCE [LARGE SCALE GENOMIC DNA]</scope>
    <source>
        <strain evidence="2 3">TMCY0552</strain>
    </source>
</reference>
<keyword evidence="3" id="KW-1185">Reference proteome</keyword>
<protein>
    <submittedName>
        <fullName evidence="2">Cupin domain-containing protein</fullName>
    </submittedName>
</protein>
<evidence type="ECO:0000259" key="1">
    <source>
        <dbReference type="Pfam" id="PF07883"/>
    </source>
</evidence>
<accession>A0ABX2KKY5</accession>
<name>A0ABX2KKY5_9PROT</name>
<dbReference type="SUPFAM" id="SSF51182">
    <property type="entry name" value="RmlC-like cupins"/>
    <property type="match status" value="1"/>
</dbReference>
<proteinExistence type="predicted"/>
<dbReference type="InterPro" id="IPR014710">
    <property type="entry name" value="RmlC-like_jellyroll"/>
</dbReference>
<dbReference type="Gene3D" id="2.60.120.10">
    <property type="entry name" value="Jelly Rolls"/>
    <property type="match status" value="1"/>
</dbReference>